<dbReference type="RefSeq" id="WP_196272354.1">
    <property type="nucleotide sequence ID" value="NZ_JADQDO010000006.1"/>
</dbReference>
<dbReference type="EMBL" id="JADQDO010000006">
    <property type="protein sequence ID" value="MBF9234362.1"/>
    <property type="molecule type" value="Genomic_DNA"/>
</dbReference>
<evidence type="ECO:0000313" key="2">
    <source>
        <dbReference type="EMBL" id="MBF9234362.1"/>
    </source>
</evidence>
<sequence>MPEPSSRTVLTDIDIPFGRLAAFFVKVALAAIPATFIVALIFAVVGWIFRLVFGFGHMSGTMSW</sequence>
<name>A0A931BX02_9HYPH</name>
<reference evidence="2" key="1">
    <citation type="submission" date="2020-11" db="EMBL/GenBank/DDBJ databases">
        <authorList>
            <person name="Kim M.K."/>
        </authorList>
    </citation>
    <scope>NUCLEOTIDE SEQUENCE</scope>
    <source>
        <strain evidence="2">BT350</strain>
    </source>
</reference>
<feature type="transmembrane region" description="Helical" evidence="1">
    <location>
        <begin position="20"/>
        <end position="53"/>
    </location>
</feature>
<evidence type="ECO:0000313" key="3">
    <source>
        <dbReference type="Proteomes" id="UP000599312"/>
    </source>
</evidence>
<dbReference type="Proteomes" id="UP000599312">
    <property type="component" value="Unassembled WGS sequence"/>
</dbReference>
<organism evidence="2 3">
    <name type="scientific">Microvirga alba</name>
    <dbReference type="NCBI Taxonomy" id="2791025"/>
    <lineage>
        <taxon>Bacteria</taxon>
        <taxon>Pseudomonadati</taxon>
        <taxon>Pseudomonadota</taxon>
        <taxon>Alphaproteobacteria</taxon>
        <taxon>Hyphomicrobiales</taxon>
        <taxon>Methylobacteriaceae</taxon>
        <taxon>Microvirga</taxon>
    </lineage>
</organism>
<keyword evidence="3" id="KW-1185">Reference proteome</keyword>
<accession>A0A931BX02</accession>
<comment type="caution">
    <text evidence="2">The sequence shown here is derived from an EMBL/GenBank/DDBJ whole genome shotgun (WGS) entry which is preliminary data.</text>
</comment>
<dbReference type="AlphaFoldDB" id="A0A931BX02"/>
<proteinExistence type="predicted"/>
<gene>
    <name evidence="2" type="ORF">I2H38_13355</name>
</gene>
<keyword evidence="1" id="KW-1133">Transmembrane helix</keyword>
<protein>
    <submittedName>
        <fullName evidence="2">Uncharacterized protein</fullName>
    </submittedName>
</protein>
<keyword evidence="1" id="KW-0472">Membrane</keyword>
<evidence type="ECO:0000256" key="1">
    <source>
        <dbReference type="SAM" id="Phobius"/>
    </source>
</evidence>
<keyword evidence="1" id="KW-0812">Transmembrane</keyword>